<organism evidence="2 3">
    <name type="scientific">Pythium oligandrum</name>
    <name type="common">Mycoparasitic fungus</name>
    <dbReference type="NCBI Taxonomy" id="41045"/>
    <lineage>
        <taxon>Eukaryota</taxon>
        <taxon>Sar</taxon>
        <taxon>Stramenopiles</taxon>
        <taxon>Oomycota</taxon>
        <taxon>Peronosporomycetes</taxon>
        <taxon>Pythiales</taxon>
        <taxon>Pythiaceae</taxon>
        <taxon>Pythium</taxon>
    </lineage>
</organism>
<comment type="caution">
    <text evidence="2">The sequence shown here is derived from an EMBL/GenBank/DDBJ whole genome shotgun (WGS) entry which is preliminary data.</text>
</comment>
<dbReference type="AlphaFoldDB" id="A0A8K1C9V7"/>
<dbReference type="Proteomes" id="UP000794436">
    <property type="component" value="Unassembled WGS sequence"/>
</dbReference>
<keyword evidence="1" id="KW-0812">Transmembrane</keyword>
<keyword evidence="3" id="KW-1185">Reference proteome</keyword>
<protein>
    <submittedName>
        <fullName evidence="2">Uncharacterized protein</fullName>
    </submittedName>
</protein>
<keyword evidence="1" id="KW-1133">Transmembrane helix</keyword>
<gene>
    <name evidence="2" type="ORF">Poli38472_007315</name>
</gene>
<dbReference type="EMBL" id="SPLM01000110">
    <property type="protein sequence ID" value="TMW59170.1"/>
    <property type="molecule type" value="Genomic_DNA"/>
</dbReference>
<accession>A0A8K1C9V7</accession>
<feature type="transmembrane region" description="Helical" evidence="1">
    <location>
        <begin position="6"/>
        <end position="25"/>
    </location>
</feature>
<reference evidence="2" key="1">
    <citation type="submission" date="2019-03" db="EMBL/GenBank/DDBJ databases">
        <title>Long read genome sequence of the mycoparasitic Pythium oligandrum ATCC 38472 isolated from sugarbeet rhizosphere.</title>
        <authorList>
            <person name="Gaulin E."/>
        </authorList>
    </citation>
    <scope>NUCLEOTIDE SEQUENCE</scope>
    <source>
        <strain evidence="2">ATCC 38472_TT</strain>
    </source>
</reference>
<proteinExistence type="predicted"/>
<sequence length="121" mass="13165">MTVDSKLLSILGMVSITALLAFMDLKDIFYKISMCGPTQTFSFLLQTPEVVTDFDLTKVIKDANGTWLSAVNQWNALALQCDALYPSQLPGKPAHLSSLGVGCILDGVKRTEEIMLLVLIG</sequence>
<evidence type="ECO:0000256" key="1">
    <source>
        <dbReference type="SAM" id="Phobius"/>
    </source>
</evidence>
<evidence type="ECO:0000313" key="3">
    <source>
        <dbReference type="Proteomes" id="UP000794436"/>
    </source>
</evidence>
<name>A0A8K1C9V7_PYTOL</name>
<keyword evidence="1" id="KW-0472">Membrane</keyword>
<evidence type="ECO:0000313" key="2">
    <source>
        <dbReference type="EMBL" id="TMW59170.1"/>
    </source>
</evidence>